<evidence type="ECO:0000313" key="3">
    <source>
        <dbReference type="EMBL" id="KIX84950.1"/>
    </source>
</evidence>
<keyword evidence="2" id="KW-0732">Signal</keyword>
<feature type="transmembrane region" description="Helical" evidence="1">
    <location>
        <begin position="467"/>
        <end position="486"/>
    </location>
</feature>
<dbReference type="Gene3D" id="3.80.10.10">
    <property type="entry name" value="Ribonuclease Inhibitor"/>
    <property type="match status" value="1"/>
</dbReference>
<dbReference type="InterPro" id="IPR032675">
    <property type="entry name" value="LRR_dom_sf"/>
</dbReference>
<proteinExistence type="predicted"/>
<sequence>MKRSMIGPLAIICTVILLSVFQAHSAEINQKQLDVAIKVQSGMYNGYTYAALQAVDSTKNLKKYHATTEAKHLFTDKSLVDAIHHTTENGDLAPKAANYATTIAKSLFTGKSLTDTAYLTYETVDKVPSEALKDCSQDTHMTEVLEWDASGIYPIITRDDIQRAFSYADQIKNNQKINIPVRMIVPCCIIAQYLAFEPHIKTQFSHAYFMHQDEINLNEYFNETTLNMGNTNHIKKYQSDFIAKLLTDLPSFEQVTLNENEIRALMSNVSHSPGTLDLRPQHTHIVLHRTDNIEQVFKNLSTAIKNNVVEIDLSNHQIIELDIRRFKRIFPNLAAINMHNNDISNLDDKFFSSLPRDFTVILTNNPIRKITTNNHPRSNCTLIVSHGTIAEIENKLYKVLEPNSSRIKAGQKLSSLAVHNPRKIKLIGEYVINGSLVMALVTLPILVEVIPIAYAIKRFDISVNSKALAFCTAGLNYLALVAIMAFNPGNLGNKFDQYISRLADRIYNRSIFNTLETNLLNKDFIWQPNTVSIV</sequence>
<reference evidence="3 4" key="1">
    <citation type="journal article" date="2013" name="Proc. Natl. Acad. Sci. U.S.A.">
        <title>Candidate phylum TM6 genome recovered from a hospital sink biofilm provides genomic insights into this uncultivated phylum.</title>
        <authorList>
            <person name="McLean J.S."/>
            <person name="Lombardo M.J."/>
            <person name="Badger J.H."/>
            <person name="Edlund A."/>
            <person name="Novotny M."/>
            <person name="Yee-Greenbaum J."/>
            <person name="Vyahhi N."/>
            <person name="Hall A.P."/>
            <person name="Yang Y."/>
            <person name="Dupont C.L."/>
            <person name="Ziegler M.G."/>
            <person name="Chitsaz H."/>
            <person name="Allen A.E."/>
            <person name="Yooseph S."/>
            <person name="Tesler G."/>
            <person name="Pevzner P.A."/>
            <person name="Friedman R.M."/>
            <person name="Nealson K.H."/>
            <person name="Venter J.C."/>
            <person name="Lasken R.S."/>
        </authorList>
    </citation>
    <scope>NUCLEOTIDE SEQUENCE [LARGE SCALE GENOMIC DNA]</scope>
    <source>
        <strain evidence="3 4">TM6SC1</strain>
    </source>
</reference>
<dbReference type="AlphaFoldDB" id="A0A0D2I148"/>
<organism evidence="3 4">
    <name type="scientific">candidate division TM6 bacterium JCVI TM6SC1</name>
    <dbReference type="NCBI Taxonomy" id="1306947"/>
    <lineage>
        <taxon>Bacteria</taxon>
        <taxon>Candidatus Babelota</taxon>
        <taxon>Vermiphilus</taxon>
    </lineage>
</organism>
<keyword evidence="1" id="KW-1133">Transmembrane helix</keyword>
<evidence type="ECO:0000256" key="2">
    <source>
        <dbReference type="SAM" id="SignalP"/>
    </source>
</evidence>
<accession>A0A0D2I148</accession>
<keyword evidence="1" id="KW-0472">Membrane</keyword>
<name>A0A0D2I148_9BACT</name>
<feature type="signal peptide" evidence="2">
    <location>
        <begin position="1"/>
        <end position="25"/>
    </location>
</feature>
<dbReference type="Proteomes" id="UP000032214">
    <property type="component" value="Unassembled WGS sequence"/>
</dbReference>
<feature type="chain" id="PRO_5002260128" evidence="2">
    <location>
        <begin position="26"/>
        <end position="534"/>
    </location>
</feature>
<evidence type="ECO:0000313" key="4">
    <source>
        <dbReference type="Proteomes" id="UP000032214"/>
    </source>
</evidence>
<gene>
    <name evidence="3" type="ORF">J120_04400</name>
</gene>
<keyword evidence="1" id="KW-0812">Transmembrane</keyword>
<dbReference type="SUPFAM" id="SSF52058">
    <property type="entry name" value="L domain-like"/>
    <property type="match status" value="1"/>
</dbReference>
<keyword evidence="4" id="KW-1185">Reference proteome</keyword>
<comment type="caution">
    <text evidence="3">The sequence shown here is derived from an EMBL/GenBank/DDBJ whole genome shotgun (WGS) entry which is preliminary data.</text>
</comment>
<dbReference type="EMBL" id="ARQD01000004">
    <property type="protein sequence ID" value="KIX84950.1"/>
    <property type="molecule type" value="Genomic_DNA"/>
</dbReference>
<feature type="transmembrane region" description="Helical" evidence="1">
    <location>
        <begin position="430"/>
        <end position="455"/>
    </location>
</feature>
<protein>
    <submittedName>
        <fullName evidence="3">Uncharacterized protein</fullName>
    </submittedName>
</protein>
<evidence type="ECO:0000256" key="1">
    <source>
        <dbReference type="SAM" id="Phobius"/>
    </source>
</evidence>